<dbReference type="Pfam" id="PF14933">
    <property type="entry name" value="CEP19"/>
    <property type="match status" value="1"/>
</dbReference>
<gene>
    <name evidence="12" type="primary">Aste57867_14770</name>
    <name evidence="11" type="ORF">As57867_014715</name>
    <name evidence="12" type="ORF">ASTE57867_14770</name>
</gene>
<evidence type="ECO:0000256" key="4">
    <source>
        <dbReference type="ARBA" id="ARBA00009371"/>
    </source>
</evidence>
<evidence type="ECO:0000256" key="3">
    <source>
        <dbReference type="ARBA" id="ARBA00004186"/>
    </source>
</evidence>
<dbReference type="GO" id="GO:0036064">
    <property type="term" value="C:ciliary basal body"/>
    <property type="evidence" value="ECO:0007669"/>
    <property type="project" value="TreeGrafter"/>
</dbReference>
<evidence type="ECO:0000313" key="12">
    <source>
        <dbReference type="EMBL" id="VFT91588.1"/>
    </source>
</evidence>
<evidence type="ECO:0000256" key="8">
    <source>
        <dbReference type="ARBA" id="ARBA00023069"/>
    </source>
</evidence>
<dbReference type="Proteomes" id="UP000332933">
    <property type="component" value="Unassembled WGS sequence"/>
</dbReference>
<evidence type="ECO:0000313" key="13">
    <source>
        <dbReference type="Proteomes" id="UP000332933"/>
    </source>
</evidence>
<reference evidence="12 13" key="1">
    <citation type="submission" date="2019-03" db="EMBL/GenBank/DDBJ databases">
        <authorList>
            <person name="Gaulin E."/>
            <person name="Dumas B."/>
        </authorList>
    </citation>
    <scope>NUCLEOTIDE SEQUENCE [LARGE SCALE GENOMIC DNA]</scope>
    <source>
        <strain evidence="12">CBS 568.67</strain>
    </source>
</reference>
<dbReference type="EMBL" id="CAADRA010005595">
    <property type="protein sequence ID" value="VFT91588.1"/>
    <property type="molecule type" value="Genomic_DNA"/>
</dbReference>
<keyword evidence="6" id="KW-0963">Cytoplasm</keyword>
<dbReference type="GO" id="GO:0005814">
    <property type="term" value="C:centriole"/>
    <property type="evidence" value="ECO:0007669"/>
    <property type="project" value="UniProtKB-SubCell"/>
</dbReference>
<keyword evidence="7" id="KW-0970">Cilium biogenesis/degradation</keyword>
<dbReference type="PANTHER" id="PTHR31539">
    <property type="entry name" value="CENTROSOMAL PROTEIN OF 19K CEP19"/>
    <property type="match status" value="1"/>
</dbReference>
<keyword evidence="10" id="KW-0966">Cell projection</keyword>
<dbReference type="GO" id="GO:0097712">
    <property type="term" value="P:vesicle targeting, trans-Golgi to periciliary membrane compartment"/>
    <property type="evidence" value="ECO:0007669"/>
    <property type="project" value="TreeGrafter"/>
</dbReference>
<evidence type="ECO:0000256" key="7">
    <source>
        <dbReference type="ARBA" id="ARBA00022794"/>
    </source>
</evidence>
<dbReference type="AlphaFoldDB" id="A0A485L2D2"/>
<dbReference type="PANTHER" id="PTHR31539:SF1">
    <property type="entry name" value="CENTROSOMAL PROTEIN OF 19 KDA"/>
    <property type="match status" value="1"/>
</dbReference>
<dbReference type="GO" id="GO:0000922">
    <property type="term" value="C:spindle pole"/>
    <property type="evidence" value="ECO:0007669"/>
    <property type="project" value="TreeGrafter"/>
</dbReference>
<keyword evidence="8" id="KW-0969">Cilium</keyword>
<evidence type="ECO:0000256" key="10">
    <source>
        <dbReference type="ARBA" id="ARBA00023273"/>
    </source>
</evidence>
<evidence type="ECO:0000256" key="1">
    <source>
        <dbReference type="ARBA" id="ARBA00004114"/>
    </source>
</evidence>
<evidence type="ECO:0000256" key="9">
    <source>
        <dbReference type="ARBA" id="ARBA00023212"/>
    </source>
</evidence>
<dbReference type="OrthoDB" id="2163581at2759"/>
<dbReference type="InterPro" id="IPR029412">
    <property type="entry name" value="CEP19"/>
</dbReference>
<reference evidence="11" key="2">
    <citation type="submission" date="2019-06" db="EMBL/GenBank/DDBJ databases">
        <title>Genomics analysis of Aphanomyces spp. identifies a new class of oomycete effector associated with host adaptation.</title>
        <authorList>
            <person name="Gaulin E."/>
        </authorList>
    </citation>
    <scope>NUCLEOTIDE SEQUENCE</scope>
    <source>
        <strain evidence="11">CBS 578.67</strain>
    </source>
</reference>
<comment type="similarity">
    <text evidence="4">Belongs to the CEP19 family.</text>
</comment>
<organism evidence="12 13">
    <name type="scientific">Aphanomyces stellatus</name>
    <dbReference type="NCBI Taxonomy" id="120398"/>
    <lineage>
        <taxon>Eukaryota</taxon>
        <taxon>Sar</taxon>
        <taxon>Stramenopiles</taxon>
        <taxon>Oomycota</taxon>
        <taxon>Saprolegniomycetes</taxon>
        <taxon>Saprolegniales</taxon>
        <taxon>Verrucalvaceae</taxon>
        <taxon>Aphanomyces</taxon>
    </lineage>
</organism>
<comment type="subcellular location">
    <subcellularLocation>
        <location evidence="2">Cytoplasm</location>
        <location evidence="2">Cytoskeleton</location>
        <location evidence="2">Cilium basal body</location>
    </subcellularLocation>
    <subcellularLocation>
        <location evidence="1">Cytoplasm</location>
        <location evidence="1">Cytoskeleton</location>
        <location evidence="1">Microtubule organizing center</location>
        <location evidence="1">Centrosome</location>
        <location evidence="1">Centriole</location>
    </subcellularLocation>
    <subcellularLocation>
        <location evidence="3">Cytoplasm</location>
        <location evidence="3">Cytoskeleton</location>
        <location evidence="3">Spindle</location>
    </subcellularLocation>
</comment>
<proteinExistence type="inferred from homology"/>
<sequence length="136" mass="15610">MEPQRLGVRYAPAMLTVEFQCNKKLYLHEIAMETYLSRHSEAASLVRQLQQDHAAYLDDVSTAQLTRVVQKLFQKAKPLASLPIADYNAVSETQLRLVKEKMDTIFTANILKPGDPGYEYDKQVEFQPTETTDWDD</sequence>
<evidence type="ECO:0000256" key="5">
    <source>
        <dbReference type="ARBA" id="ARBA00022015"/>
    </source>
</evidence>
<keyword evidence="13" id="KW-1185">Reference proteome</keyword>
<protein>
    <recommendedName>
        <fullName evidence="5">Centrosomal protein of 19 kDa</fullName>
    </recommendedName>
</protein>
<keyword evidence="9" id="KW-0206">Cytoskeleton</keyword>
<evidence type="ECO:0000313" key="11">
    <source>
        <dbReference type="EMBL" id="KAF0694359.1"/>
    </source>
</evidence>
<accession>A0A485L2D2</accession>
<evidence type="ECO:0000256" key="6">
    <source>
        <dbReference type="ARBA" id="ARBA00022490"/>
    </source>
</evidence>
<evidence type="ECO:0000256" key="2">
    <source>
        <dbReference type="ARBA" id="ARBA00004120"/>
    </source>
</evidence>
<name>A0A485L2D2_9STRA</name>
<dbReference type="EMBL" id="VJMH01005574">
    <property type="protein sequence ID" value="KAF0694359.1"/>
    <property type="molecule type" value="Genomic_DNA"/>
</dbReference>
<dbReference type="GO" id="GO:0034454">
    <property type="term" value="P:microtubule anchoring at centrosome"/>
    <property type="evidence" value="ECO:0007669"/>
    <property type="project" value="TreeGrafter"/>
</dbReference>